<dbReference type="EMBL" id="FNAX01000009">
    <property type="protein sequence ID" value="SDF55304.1"/>
    <property type="molecule type" value="Genomic_DNA"/>
</dbReference>
<evidence type="ECO:0000313" key="3">
    <source>
        <dbReference type="Proteomes" id="UP000198614"/>
    </source>
</evidence>
<feature type="region of interest" description="Disordered" evidence="1">
    <location>
        <begin position="388"/>
        <end position="407"/>
    </location>
</feature>
<protein>
    <submittedName>
        <fullName evidence="2">Uncharacterized protein</fullName>
    </submittedName>
</protein>
<dbReference type="Proteomes" id="UP000198614">
    <property type="component" value="Unassembled WGS sequence"/>
</dbReference>
<proteinExistence type="predicted"/>
<evidence type="ECO:0000256" key="1">
    <source>
        <dbReference type="SAM" id="MobiDB-lite"/>
    </source>
</evidence>
<reference evidence="2 3" key="1">
    <citation type="submission" date="2016-10" db="EMBL/GenBank/DDBJ databases">
        <authorList>
            <person name="de Groot N.N."/>
        </authorList>
    </citation>
    <scope>NUCLEOTIDE SEQUENCE [LARGE SCALE GENOMIC DNA]</scope>
    <source>
        <strain evidence="2 3">CGMCC 4.1859</strain>
    </source>
</reference>
<feature type="region of interest" description="Disordered" evidence="1">
    <location>
        <begin position="34"/>
        <end position="201"/>
    </location>
</feature>
<dbReference type="OrthoDB" id="4350292at2"/>
<feature type="compositionally biased region" description="Pro residues" evidence="1">
    <location>
        <begin position="191"/>
        <end position="201"/>
    </location>
</feature>
<name>A0A1G7M101_9ACTN</name>
<dbReference type="AlphaFoldDB" id="A0A1G7M101"/>
<feature type="compositionally biased region" description="Gly residues" evidence="1">
    <location>
        <begin position="49"/>
        <end position="65"/>
    </location>
</feature>
<feature type="compositionally biased region" description="Basic and acidic residues" evidence="1">
    <location>
        <begin position="66"/>
        <end position="90"/>
    </location>
</feature>
<evidence type="ECO:0000313" key="2">
    <source>
        <dbReference type="EMBL" id="SDF55304.1"/>
    </source>
</evidence>
<feature type="compositionally biased region" description="Basic and acidic residues" evidence="1">
    <location>
        <begin position="123"/>
        <end position="133"/>
    </location>
</feature>
<gene>
    <name evidence="2" type="ORF">SAMN05216260_10918</name>
</gene>
<feature type="compositionally biased region" description="Basic residues" evidence="1">
    <location>
        <begin position="398"/>
        <end position="407"/>
    </location>
</feature>
<sequence>MSRGRTQVGDLLRAARLLGVRDADGVARLAEAMGLPAGAGRDVPPGPGPDGTGASGGPGAGGGGRGAERRPVRSLHADSGPRPDRRDRPRPASRRTGPAPADGAGGDRNGEEPGPVTPAVARRRTESASDGARRGPRSTLPAPTGASLLMLRAPVPPPDPTGPEGEPALRDLTDPADPPPPPDILEVPWTSAPPRPAPPWDPRTERAVFLAVAATYRDGHTVDHDRLMELVVRGLAGGPLGRPRVPYRQRATTRAGAHLLLDRGESMRPFREDQSWLAALAARVLPPDRLTVLDFRLTRGASRDGGRTWEPRPVPPHGQPVLLMSDLGLLRPPVPGRHHAGPAQWLPYLRRLCAAGTPVVCLTPHPVRQYPSAIRQLTALLTLDRGIPVRTGRSTARGGRRRPGRGS</sequence>
<accession>A0A1G7M101</accession>
<organism evidence="2 3">
    <name type="scientific">Streptomyces griseoaurantiacus</name>
    <dbReference type="NCBI Taxonomy" id="68213"/>
    <lineage>
        <taxon>Bacteria</taxon>
        <taxon>Bacillati</taxon>
        <taxon>Actinomycetota</taxon>
        <taxon>Actinomycetes</taxon>
        <taxon>Kitasatosporales</taxon>
        <taxon>Streptomycetaceae</taxon>
        <taxon>Streptomyces</taxon>
        <taxon>Streptomyces aurantiacus group</taxon>
    </lineage>
</organism>